<gene>
    <name evidence="3" type="ORF">HGP29_22385</name>
</gene>
<evidence type="ECO:0000259" key="2">
    <source>
        <dbReference type="Pfam" id="PF18962"/>
    </source>
</evidence>
<dbReference type="SUPFAM" id="SSF49785">
    <property type="entry name" value="Galactose-binding domain-like"/>
    <property type="match status" value="1"/>
</dbReference>
<organism evidence="3 4">
    <name type="scientific">Flammeovirga agarivorans</name>
    <dbReference type="NCBI Taxonomy" id="2726742"/>
    <lineage>
        <taxon>Bacteria</taxon>
        <taxon>Pseudomonadati</taxon>
        <taxon>Bacteroidota</taxon>
        <taxon>Cytophagia</taxon>
        <taxon>Cytophagales</taxon>
        <taxon>Flammeovirgaceae</taxon>
        <taxon>Flammeovirga</taxon>
    </lineage>
</organism>
<dbReference type="RefSeq" id="WP_168884680.1">
    <property type="nucleotide sequence ID" value="NZ_JABAIL010000009.1"/>
</dbReference>
<feature type="chain" id="PRO_5030910979" evidence="1">
    <location>
        <begin position="21"/>
        <end position="1114"/>
    </location>
</feature>
<dbReference type="NCBIfam" id="TIGR04183">
    <property type="entry name" value="Por_Secre_tail"/>
    <property type="match status" value="1"/>
</dbReference>
<dbReference type="InterPro" id="IPR026444">
    <property type="entry name" value="Secre_tail"/>
</dbReference>
<dbReference type="InterPro" id="IPR029062">
    <property type="entry name" value="Class_I_gatase-like"/>
</dbReference>
<dbReference type="Pfam" id="PF18962">
    <property type="entry name" value="Por_Secre_tail"/>
    <property type="match status" value="1"/>
</dbReference>
<dbReference type="InterPro" id="IPR008979">
    <property type="entry name" value="Galactose-bd-like_sf"/>
</dbReference>
<feature type="signal peptide" evidence="1">
    <location>
        <begin position="1"/>
        <end position="20"/>
    </location>
</feature>
<dbReference type="Gene3D" id="3.40.50.880">
    <property type="match status" value="1"/>
</dbReference>
<keyword evidence="1" id="KW-0732">Signal</keyword>
<proteinExistence type="predicted"/>
<dbReference type="Proteomes" id="UP000585050">
    <property type="component" value="Unassembled WGS sequence"/>
</dbReference>
<evidence type="ECO:0000256" key="1">
    <source>
        <dbReference type="SAM" id="SignalP"/>
    </source>
</evidence>
<protein>
    <submittedName>
        <fullName evidence="3">T9SS type A sorting domain-containing protein</fullName>
    </submittedName>
</protein>
<sequence>MNKFLLLLLITTAFTNYSTAQNIISNPSFESGTSNWTFSEHENATFEAIENDFKITPIDADQFLKLDVTSIESDEVMLSQGISGLKSNVIYKLSFHVLSASETISDTLFINLSNGNTNLLKDETLLIKPGLWKEFTTYFTTSDLALNNQSLKISNVLAANQHKVFYFDNFSLTQVSHKDIDVEKVRADLQIRYHFAGNMKLACDDPDVEIINRNGDVYNIEAAPNYPIARGVAMKKLLKGYKYTFQVWYAANLINKEPKGPKRILFNNNIVWERPSDDFDLRENLGFTFTYIPEEDEVPWVWFYHDDVTDSPYDKIFYGAVDWLLVSCKTIASTDEKGSYAQQVLPSTIKSSPLYFPNAPEFEKGIQTLEIPAFATVDDPTKPMIGTELYYDRLNPDVYEYLANRGVSAIYIQSFRDHHNHDFIDYAKPSTISDNPKIESVEIVDTRFKEKIKSLSEQGKLKRVIVKNDALRRDYYDTQNQQEIAEMFAEHSPKVDLWYQQPELTGQENVYYKEREQEYGYDFPTPELYEHLNNWVENMKAFNDNQRTEGGPEGIKIIHNSNMVMFPFSWNFQSGIDAFMNKTIKRQNVQLMMANSRGHAKATNTEAVMRLDAWGPSNIVWWPEEMKKVYKTFYYGGADFIDHESAQAIEVIDRKVYPNEMGRALFDFTKWMSEHPGRGELKVPFAVISGRGTLSGRITYSSWGNFNGDKNERRARYDRDFNYLDVFVANFGYSFESHPDKLFAGTPYGTMDMIPFDANTSTFNNYNMIMLFGLNAMTETQSDNLKAYVENGGTLIMALGQALGEEKYGERTVTGGSLLSAAGLSYSNGSQPEVLDQSTKFNNNYITYKIPSNVGNVLETWDGTNPKIVEYEVGEGKLILVAAEALNHADNASTIGNFRDYIKEYASSASLVETDDHNEWVETFLMQNDSASYTLAAQFHGNQDGVPAALTGHNDNVWNGNFIVDLEKLGLATTNFDIKYNLPKSKGGEKLSYVVEEGKLMIDAEIDQLSELSILALEDSSHTILSLENELVETNDWVIFPNPSQSNSVVNFKFDMNFNVGHVKLFDINGKLIMEVIDDKEKLSLPIHSLHNGLYILELITDGQKQSRKKLLIH</sequence>
<accession>A0A7X8SPF3</accession>
<reference evidence="3 4" key="1">
    <citation type="submission" date="2020-04" db="EMBL/GenBank/DDBJ databases">
        <title>Flammeovirga sp. SR4, a novel species isolated from seawater.</title>
        <authorList>
            <person name="Wang X."/>
        </authorList>
    </citation>
    <scope>NUCLEOTIDE SEQUENCE [LARGE SCALE GENOMIC DNA]</scope>
    <source>
        <strain evidence="3 4">SR4</strain>
    </source>
</reference>
<feature type="domain" description="Secretion system C-terminal sorting" evidence="2">
    <location>
        <begin position="1039"/>
        <end position="1113"/>
    </location>
</feature>
<dbReference type="AlphaFoldDB" id="A0A7X8SPF3"/>
<dbReference type="EMBL" id="JABAIL010000009">
    <property type="protein sequence ID" value="NLR93966.1"/>
    <property type="molecule type" value="Genomic_DNA"/>
</dbReference>
<comment type="caution">
    <text evidence="3">The sequence shown here is derived from an EMBL/GenBank/DDBJ whole genome shotgun (WGS) entry which is preliminary data.</text>
</comment>
<dbReference type="Gene3D" id="2.60.120.260">
    <property type="entry name" value="Galactose-binding domain-like"/>
    <property type="match status" value="1"/>
</dbReference>
<keyword evidence="4" id="KW-1185">Reference proteome</keyword>
<dbReference type="SUPFAM" id="SSF52317">
    <property type="entry name" value="Class I glutamine amidotransferase-like"/>
    <property type="match status" value="1"/>
</dbReference>
<name>A0A7X8SPF3_9BACT</name>
<evidence type="ECO:0000313" key="4">
    <source>
        <dbReference type="Proteomes" id="UP000585050"/>
    </source>
</evidence>
<evidence type="ECO:0000313" key="3">
    <source>
        <dbReference type="EMBL" id="NLR93966.1"/>
    </source>
</evidence>